<accession>A0A840A5P2</accession>
<evidence type="ECO:0000256" key="2">
    <source>
        <dbReference type="PROSITE-ProRule" id="PRU00110"/>
    </source>
</evidence>
<protein>
    <submittedName>
        <fullName evidence="4">HPt (Histidine-containing phosphotransfer) domain-containing protein</fullName>
    </submittedName>
</protein>
<evidence type="ECO:0000313" key="5">
    <source>
        <dbReference type="Proteomes" id="UP000553193"/>
    </source>
</evidence>
<name>A0A840A5P2_9PROT</name>
<dbReference type="RefSeq" id="WP_184382206.1">
    <property type="nucleotide sequence ID" value="NZ_JACIDJ010000001.1"/>
</dbReference>
<dbReference type="SUPFAM" id="SSF47226">
    <property type="entry name" value="Histidine-containing phosphotransfer domain, HPT domain"/>
    <property type="match status" value="1"/>
</dbReference>
<organism evidence="4 5">
    <name type="scientific">Roseococcus suduntuyensis</name>
    <dbReference type="NCBI Taxonomy" id="455361"/>
    <lineage>
        <taxon>Bacteria</taxon>
        <taxon>Pseudomonadati</taxon>
        <taxon>Pseudomonadota</taxon>
        <taxon>Alphaproteobacteria</taxon>
        <taxon>Acetobacterales</taxon>
        <taxon>Roseomonadaceae</taxon>
        <taxon>Roseococcus</taxon>
    </lineage>
</organism>
<dbReference type="PROSITE" id="PS50894">
    <property type="entry name" value="HPT"/>
    <property type="match status" value="1"/>
</dbReference>
<keyword evidence="2" id="KW-0597">Phosphoprotein</keyword>
<dbReference type="Gene3D" id="1.20.120.160">
    <property type="entry name" value="HPT domain"/>
    <property type="match status" value="1"/>
</dbReference>
<dbReference type="GO" id="GO:0004672">
    <property type="term" value="F:protein kinase activity"/>
    <property type="evidence" value="ECO:0007669"/>
    <property type="project" value="UniProtKB-ARBA"/>
</dbReference>
<dbReference type="Pfam" id="PF01627">
    <property type="entry name" value="Hpt"/>
    <property type="match status" value="1"/>
</dbReference>
<keyword evidence="1" id="KW-0902">Two-component regulatory system</keyword>
<dbReference type="GO" id="GO:0000160">
    <property type="term" value="P:phosphorelay signal transduction system"/>
    <property type="evidence" value="ECO:0007669"/>
    <property type="project" value="UniProtKB-KW"/>
</dbReference>
<comment type="caution">
    <text evidence="4">The sequence shown here is derived from an EMBL/GenBank/DDBJ whole genome shotgun (WGS) entry which is preliminary data.</text>
</comment>
<keyword evidence="5" id="KW-1185">Reference proteome</keyword>
<evidence type="ECO:0000313" key="4">
    <source>
        <dbReference type="EMBL" id="MBB3897278.1"/>
    </source>
</evidence>
<evidence type="ECO:0000256" key="1">
    <source>
        <dbReference type="ARBA" id="ARBA00023012"/>
    </source>
</evidence>
<sequence>MAADEPVLDVSALAALEEVVGAAASAEIARLFREDSENRVARGGAALAVGDLAAVAREFHALKSSAATLGAWRLSALAARLEAAGLAGDVMAARQVGVALDATLRATLDALAGGRAAA</sequence>
<dbReference type="InterPro" id="IPR036641">
    <property type="entry name" value="HPT_dom_sf"/>
</dbReference>
<reference evidence="4 5" key="1">
    <citation type="submission" date="2020-08" db="EMBL/GenBank/DDBJ databases">
        <title>Genomic Encyclopedia of Type Strains, Phase IV (KMG-IV): sequencing the most valuable type-strain genomes for metagenomic binning, comparative biology and taxonomic classification.</title>
        <authorList>
            <person name="Goeker M."/>
        </authorList>
    </citation>
    <scope>NUCLEOTIDE SEQUENCE [LARGE SCALE GENOMIC DNA]</scope>
    <source>
        <strain evidence="4 5">DSM 19979</strain>
    </source>
</reference>
<gene>
    <name evidence="4" type="ORF">GGQ83_000704</name>
</gene>
<dbReference type="EMBL" id="JACIDJ010000001">
    <property type="protein sequence ID" value="MBB3897278.1"/>
    <property type="molecule type" value="Genomic_DNA"/>
</dbReference>
<dbReference type="Proteomes" id="UP000553193">
    <property type="component" value="Unassembled WGS sequence"/>
</dbReference>
<feature type="domain" description="HPt" evidence="3">
    <location>
        <begin position="21"/>
        <end position="118"/>
    </location>
</feature>
<proteinExistence type="predicted"/>
<evidence type="ECO:0000259" key="3">
    <source>
        <dbReference type="PROSITE" id="PS50894"/>
    </source>
</evidence>
<dbReference type="InterPro" id="IPR008207">
    <property type="entry name" value="Sig_transdc_His_kin_Hpt_dom"/>
</dbReference>
<dbReference type="AlphaFoldDB" id="A0A840A5P2"/>
<feature type="modified residue" description="Phosphohistidine" evidence="2">
    <location>
        <position position="60"/>
    </location>
</feature>